<organism evidence="4 5">
    <name type="scientific">Cladophialophora carrionii</name>
    <dbReference type="NCBI Taxonomy" id="86049"/>
    <lineage>
        <taxon>Eukaryota</taxon>
        <taxon>Fungi</taxon>
        <taxon>Dikarya</taxon>
        <taxon>Ascomycota</taxon>
        <taxon>Pezizomycotina</taxon>
        <taxon>Eurotiomycetes</taxon>
        <taxon>Chaetothyriomycetidae</taxon>
        <taxon>Chaetothyriales</taxon>
        <taxon>Herpotrichiellaceae</taxon>
        <taxon>Cladophialophora</taxon>
    </lineage>
</organism>
<dbReference type="OrthoDB" id="9936937at2759"/>
<evidence type="ECO:0000313" key="4">
    <source>
        <dbReference type="EMBL" id="OCT45648.1"/>
    </source>
</evidence>
<dbReference type="InterPro" id="IPR058841">
    <property type="entry name" value="HTH_76"/>
</dbReference>
<protein>
    <submittedName>
        <fullName evidence="4">Uncharacterized protein</fullName>
    </submittedName>
</protein>
<evidence type="ECO:0000259" key="2">
    <source>
        <dbReference type="Pfam" id="PF17733"/>
    </source>
</evidence>
<dbReference type="PANTHER" id="PTHR36855">
    <property type="entry name" value="CHROMOSOME 10, WHOLE GENOME SHOTGUN SEQUENCE"/>
    <property type="match status" value="1"/>
</dbReference>
<dbReference type="STRING" id="86049.A0A1C1CB08"/>
<comment type="caution">
    <text evidence="4">The sequence shown here is derived from an EMBL/GenBank/DDBJ whole genome shotgun (WGS) entry which is preliminary data.</text>
</comment>
<feature type="domain" description="PEX14-like helix-turn-helix" evidence="3">
    <location>
        <begin position="41"/>
        <end position="115"/>
    </location>
</feature>
<evidence type="ECO:0000259" key="3">
    <source>
        <dbReference type="Pfam" id="PF25871"/>
    </source>
</evidence>
<gene>
    <name evidence="4" type="ORF">CLCR_01652</name>
</gene>
<evidence type="ECO:0000256" key="1">
    <source>
        <dbReference type="SAM" id="MobiDB-lite"/>
    </source>
</evidence>
<feature type="domain" description="Peroxisomal membrane protein PEX14-like KPWE" evidence="2">
    <location>
        <begin position="199"/>
        <end position="247"/>
    </location>
</feature>
<feature type="compositionally biased region" description="Polar residues" evidence="1">
    <location>
        <begin position="115"/>
        <end position="124"/>
    </location>
</feature>
<dbReference type="VEuPathDB" id="FungiDB:G647_03551"/>
<dbReference type="EMBL" id="LGRB01000019">
    <property type="protein sequence ID" value="OCT45648.1"/>
    <property type="molecule type" value="Genomic_DNA"/>
</dbReference>
<dbReference type="AlphaFoldDB" id="A0A1C1CB08"/>
<dbReference type="Pfam" id="PF17733">
    <property type="entry name" value="KPWE_dom"/>
    <property type="match status" value="1"/>
</dbReference>
<dbReference type="VEuPathDB" id="FungiDB:CLCR_01652"/>
<reference evidence="5" key="1">
    <citation type="submission" date="2015-07" db="EMBL/GenBank/DDBJ databases">
        <authorList>
            <person name="Teixeira M.M."/>
            <person name="Souza R.C."/>
            <person name="Almeida L.G."/>
            <person name="Vicente V.A."/>
            <person name="de Hoog S."/>
            <person name="Bocca A.L."/>
            <person name="de Almeida S.R."/>
            <person name="Vasconcelos A.T."/>
            <person name="Felipe M.S."/>
        </authorList>
    </citation>
    <scope>NUCLEOTIDE SEQUENCE [LARGE SCALE GENOMIC DNA]</scope>
    <source>
        <strain evidence="5">KSF</strain>
    </source>
</reference>
<keyword evidence="5" id="KW-1185">Reference proteome</keyword>
<feature type="region of interest" description="Disordered" evidence="1">
    <location>
        <begin position="114"/>
        <end position="200"/>
    </location>
</feature>
<feature type="region of interest" description="Disordered" evidence="1">
    <location>
        <begin position="224"/>
        <end position="298"/>
    </location>
</feature>
<feature type="region of interest" description="Disordered" evidence="1">
    <location>
        <begin position="1"/>
        <end position="39"/>
    </location>
</feature>
<proteinExistence type="predicted"/>
<dbReference type="InterPro" id="IPR040554">
    <property type="entry name" value="KPWE_PEX14_dom"/>
</dbReference>
<feature type="compositionally biased region" description="Polar residues" evidence="1">
    <location>
        <begin position="169"/>
        <end position="194"/>
    </location>
</feature>
<accession>A0A1C1CB08</accession>
<evidence type="ECO:0000313" key="5">
    <source>
        <dbReference type="Proteomes" id="UP000094526"/>
    </source>
</evidence>
<sequence length="319" mass="34053">MTTVDPSQEDPAQLPARGISTTTSGSGGPDPISLSSPPTLETIYNQVNSYPFHADREFLSGLAAILGHPDTPATPEELREKSDLVLQARCFYLSRKLNIDPPIDPAKYLEWAGSQARSSTPHIHTQQQQQTASGTHDAAVGPDVSGDPQSTRTRAATDAQRVEAEDTVPSVTSSTEGQRTAIASSPAVSTSPNQEAEPPYPTSFAAIVDLITRNLPIPGIENIPPTVLEPGTSKVDKTPRRRKPWEKDADTATTSNMEEEKHQTTPINAEATGSGERRNEEETEASGSMNGDVRPGQDQGVVKMLQPNAVASNGLLSND</sequence>
<dbReference type="PANTHER" id="PTHR36855:SF1">
    <property type="entry name" value="PEROXISOME MEMBRANE ANCHOR PROTEIN PEX14P N-TERMINAL DOMAIN-CONTAINING PROTEIN"/>
    <property type="match status" value="1"/>
</dbReference>
<dbReference type="Pfam" id="PF25871">
    <property type="entry name" value="HTH_76"/>
    <property type="match status" value="1"/>
</dbReference>
<dbReference type="Proteomes" id="UP000094526">
    <property type="component" value="Unassembled WGS sequence"/>
</dbReference>
<name>A0A1C1CB08_9EURO</name>